<reference evidence="3 4" key="1">
    <citation type="journal article" date="2024" name="Chem. Sci.">
        <title>Discovery of megapolipeptins by genome mining of a Burkholderiales bacteria collection.</title>
        <authorList>
            <person name="Paulo B.S."/>
            <person name="Recchia M.J.J."/>
            <person name="Lee S."/>
            <person name="Fergusson C.H."/>
            <person name="Romanowski S.B."/>
            <person name="Hernandez A."/>
            <person name="Krull N."/>
            <person name="Liu D.Y."/>
            <person name="Cavanagh H."/>
            <person name="Bos A."/>
            <person name="Gray C.A."/>
            <person name="Murphy B.T."/>
            <person name="Linington R.G."/>
            <person name="Eustaquio A.S."/>
        </authorList>
    </citation>
    <scope>NUCLEOTIDE SEQUENCE [LARGE SCALE GENOMIC DNA]</scope>
    <source>
        <strain evidence="3 4">RL21-008-BIB-B</strain>
    </source>
</reference>
<keyword evidence="4" id="KW-1185">Reference proteome</keyword>
<evidence type="ECO:0000313" key="3">
    <source>
        <dbReference type="EMBL" id="MFL9880409.1"/>
    </source>
</evidence>
<evidence type="ECO:0000256" key="2">
    <source>
        <dbReference type="SAM" id="SignalP"/>
    </source>
</evidence>
<keyword evidence="2" id="KW-0732">Signal</keyword>
<feature type="region of interest" description="Disordered" evidence="1">
    <location>
        <begin position="44"/>
        <end position="66"/>
    </location>
</feature>
<comment type="caution">
    <text evidence="3">The sequence shown here is derived from an EMBL/GenBank/DDBJ whole genome shotgun (WGS) entry which is preliminary data.</text>
</comment>
<evidence type="ECO:0000313" key="4">
    <source>
        <dbReference type="Proteomes" id="UP001629214"/>
    </source>
</evidence>
<gene>
    <name evidence="3" type="ORF">PQR63_18565</name>
</gene>
<feature type="chain" id="PRO_5045774299" description="Lipoprotein" evidence="2">
    <location>
        <begin position="25"/>
        <end position="257"/>
    </location>
</feature>
<accession>A0ABW8ZER6</accession>
<dbReference type="PROSITE" id="PS51257">
    <property type="entry name" value="PROKAR_LIPOPROTEIN"/>
    <property type="match status" value="1"/>
</dbReference>
<dbReference type="EMBL" id="JAQQFR010000012">
    <property type="protein sequence ID" value="MFL9880409.1"/>
    <property type="molecule type" value="Genomic_DNA"/>
</dbReference>
<feature type="compositionally biased region" description="Basic and acidic residues" evidence="1">
    <location>
        <begin position="44"/>
        <end position="58"/>
    </location>
</feature>
<evidence type="ECO:0008006" key="5">
    <source>
        <dbReference type="Google" id="ProtNLM"/>
    </source>
</evidence>
<proteinExistence type="predicted"/>
<sequence>MPLPRISQRLLLSISLLALLGACASPEERAAKRQLKLERQEQKAQRIVDRANDKKDQAVNDPVARQKSAPDELLKAFASCDSAMFKVAAQYKAELAGNWPIATKGDIGNILVPDRGSPDKHFVAARNTPTMLNLPISGYFDEVMTLGTASSPNYWWGFFTPLSPRETYRILSLRLPELKRLRADKDGAYVRLDRWDGNTWRRMSNPSSFHGMPTDTAERVLIIDKSDQAAYPGTRIACSLQGPVPAATLQSLRPDLQ</sequence>
<dbReference type="RefSeq" id="WP_408169441.1">
    <property type="nucleotide sequence ID" value="NZ_JAQQFR010000012.1"/>
</dbReference>
<feature type="signal peptide" evidence="2">
    <location>
        <begin position="1"/>
        <end position="24"/>
    </location>
</feature>
<evidence type="ECO:0000256" key="1">
    <source>
        <dbReference type="SAM" id="MobiDB-lite"/>
    </source>
</evidence>
<organism evidence="3 4">
    <name type="scientific">Herbaspirillum rhizosphaerae</name>
    <dbReference type="NCBI Taxonomy" id="346179"/>
    <lineage>
        <taxon>Bacteria</taxon>
        <taxon>Pseudomonadati</taxon>
        <taxon>Pseudomonadota</taxon>
        <taxon>Betaproteobacteria</taxon>
        <taxon>Burkholderiales</taxon>
        <taxon>Oxalobacteraceae</taxon>
        <taxon>Herbaspirillum</taxon>
    </lineage>
</organism>
<name>A0ABW8ZER6_9BURK</name>
<protein>
    <recommendedName>
        <fullName evidence="5">Lipoprotein</fullName>
    </recommendedName>
</protein>
<dbReference type="Proteomes" id="UP001629214">
    <property type="component" value="Unassembled WGS sequence"/>
</dbReference>